<comment type="caution">
    <text evidence="1">The sequence shown here is derived from an EMBL/GenBank/DDBJ whole genome shotgun (WGS) entry which is preliminary data.</text>
</comment>
<reference evidence="1" key="1">
    <citation type="submission" date="2020-04" db="EMBL/GenBank/DDBJ databases">
        <authorList>
            <person name="Alioto T."/>
            <person name="Alioto T."/>
            <person name="Gomez Garrido J."/>
        </authorList>
    </citation>
    <scope>NUCLEOTIDE SEQUENCE</scope>
    <source>
        <strain evidence="1">A484AB</strain>
    </source>
</reference>
<protein>
    <submittedName>
        <fullName evidence="1">Uncharacterized protein</fullName>
    </submittedName>
</protein>
<evidence type="ECO:0000313" key="2">
    <source>
        <dbReference type="Proteomes" id="UP001152795"/>
    </source>
</evidence>
<name>A0A7D9IX24_PARCT</name>
<gene>
    <name evidence="1" type="ORF">PACLA_8A029274</name>
</gene>
<accession>A0A7D9IX24</accession>
<organism evidence="1 2">
    <name type="scientific">Paramuricea clavata</name>
    <name type="common">Red gorgonian</name>
    <name type="synonym">Violescent sea-whip</name>
    <dbReference type="NCBI Taxonomy" id="317549"/>
    <lineage>
        <taxon>Eukaryota</taxon>
        <taxon>Metazoa</taxon>
        <taxon>Cnidaria</taxon>
        <taxon>Anthozoa</taxon>
        <taxon>Octocorallia</taxon>
        <taxon>Malacalcyonacea</taxon>
        <taxon>Plexauridae</taxon>
        <taxon>Paramuricea</taxon>
    </lineage>
</organism>
<dbReference type="AlphaFoldDB" id="A0A7D9IX24"/>
<keyword evidence="2" id="KW-1185">Reference proteome</keyword>
<evidence type="ECO:0000313" key="1">
    <source>
        <dbReference type="EMBL" id="CAB4016792.1"/>
    </source>
</evidence>
<dbReference type="EMBL" id="CACRXK020009258">
    <property type="protein sequence ID" value="CAB4016792.1"/>
    <property type="molecule type" value="Genomic_DNA"/>
</dbReference>
<proteinExistence type="predicted"/>
<dbReference type="Proteomes" id="UP001152795">
    <property type="component" value="Unassembled WGS sequence"/>
</dbReference>
<sequence>MKRKREGDNNRKKSLKFKKRRNEIHTKRIHGILSSEKKEGKTYETNIGLSLPTASTSTTANEELFCPDLPADTLASYEASICPTLYPQTTMFSHSIRRQCCSIL</sequence>